<protein>
    <submittedName>
        <fullName evidence="2">Uncharacterized protein</fullName>
    </submittedName>
</protein>
<keyword evidence="1" id="KW-0812">Transmembrane</keyword>
<reference evidence="2 3" key="1">
    <citation type="submission" date="2019-08" db="EMBL/GenBank/DDBJ databases">
        <authorList>
            <person name="Peeters C."/>
        </authorList>
    </citation>
    <scope>NUCLEOTIDE SEQUENCE [LARGE SCALE GENOMIC DNA]</scope>
    <source>
        <strain evidence="2 3">LMG 31107</strain>
    </source>
</reference>
<accession>A0A5E4VS99</accession>
<proteinExistence type="predicted"/>
<feature type="transmembrane region" description="Helical" evidence="1">
    <location>
        <begin position="51"/>
        <end position="71"/>
    </location>
</feature>
<dbReference type="AlphaFoldDB" id="A0A5E4VS99"/>
<organism evidence="2 3">
    <name type="scientific">Pandoraea cepalis</name>
    <dbReference type="NCBI Taxonomy" id="2508294"/>
    <lineage>
        <taxon>Bacteria</taxon>
        <taxon>Pseudomonadati</taxon>
        <taxon>Pseudomonadota</taxon>
        <taxon>Betaproteobacteria</taxon>
        <taxon>Burkholderiales</taxon>
        <taxon>Burkholderiaceae</taxon>
        <taxon>Pandoraea</taxon>
    </lineage>
</organism>
<evidence type="ECO:0000313" key="3">
    <source>
        <dbReference type="Proteomes" id="UP000396788"/>
    </source>
</evidence>
<dbReference type="Proteomes" id="UP000396788">
    <property type="component" value="Unassembled WGS sequence"/>
</dbReference>
<evidence type="ECO:0000256" key="1">
    <source>
        <dbReference type="SAM" id="Phobius"/>
    </source>
</evidence>
<evidence type="ECO:0000313" key="2">
    <source>
        <dbReference type="EMBL" id="VVE14366.1"/>
    </source>
</evidence>
<feature type="transmembrane region" description="Helical" evidence="1">
    <location>
        <begin position="227"/>
        <end position="249"/>
    </location>
</feature>
<keyword evidence="1" id="KW-0472">Membrane</keyword>
<dbReference type="RefSeq" id="WP_150609185.1">
    <property type="nucleotide sequence ID" value="NZ_CABPRY010000006.1"/>
</dbReference>
<gene>
    <name evidence="2" type="ORF">PCE31107_02810</name>
</gene>
<feature type="transmembrane region" description="Helical" evidence="1">
    <location>
        <begin position="83"/>
        <end position="102"/>
    </location>
</feature>
<keyword evidence="1" id="KW-1133">Transmembrane helix</keyword>
<name>A0A5E4VS99_9BURK</name>
<feature type="transmembrane region" description="Helical" evidence="1">
    <location>
        <begin position="19"/>
        <end position="39"/>
    </location>
</feature>
<dbReference type="EMBL" id="CABPRY010000006">
    <property type="protein sequence ID" value="VVE14366.1"/>
    <property type="molecule type" value="Genomic_DNA"/>
</dbReference>
<sequence>MAHLVLQKQSDNSAASGRIFSVCLAVAATLTSLFITVIASEERGATWAEKAVWVATGVVILLAAHLLPALTKGARMSVKGMALPIWIAALLATGYTHATFFLNAQGRVGEQRASDVGATMSVPALPSVHSLRSRTKIAADVATTLRNLALLDIGRCGANCGAVNARRKALSARLEALRIEDAEAVRAEKAADARMAAVDRSQKAQDNARVDPFVANLAAVLRLRTDLISLIMAIVLGWLVDAVAVVSWASVARSRPGAVVPEIAPQAPVAAPVLRTCDVSGAAAVVGQAAANEPLLHEEFVAPSIGECEFPVEPAVAAATAQEEELASLADLAVAIRAGRVKSTLSSIRAHLGCTDGAAMALRRRLAEEHPDLFRPVSRLC</sequence>